<dbReference type="RefSeq" id="WP_012859869.1">
    <property type="nucleotide sequence ID" value="NC_013517.1"/>
</dbReference>
<evidence type="ECO:0000259" key="8">
    <source>
        <dbReference type="Pfam" id="PF00266"/>
    </source>
</evidence>
<dbReference type="GO" id="GO:0008453">
    <property type="term" value="F:alanine-glyoxylate transaminase activity"/>
    <property type="evidence" value="ECO:0007669"/>
    <property type="project" value="TreeGrafter"/>
</dbReference>
<keyword evidence="9" id="KW-0032">Aminotransferase</keyword>
<evidence type="ECO:0000313" key="10">
    <source>
        <dbReference type="Proteomes" id="UP000000845"/>
    </source>
</evidence>
<dbReference type="InterPro" id="IPR020578">
    <property type="entry name" value="Aminotrans_V_PyrdxlP_BS"/>
</dbReference>
<dbReference type="InterPro" id="IPR024169">
    <property type="entry name" value="SP_NH2Trfase/AEP_transaminase"/>
</dbReference>
<feature type="binding site" evidence="4">
    <location>
        <position position="334"/>
    </location>
    <ligand>
        <name>substrate</name>
    </ligand>
</feature>
<dbReference type="FunFam" id="3.40.640.10:FF:000054">
    <property type="entry name" value="Serine--glyoxylate aminotransferase"/>
    <property type="match status" value="1"/>
</dbReference>
<accession>D1AM02</accession>
<dbReference type="STRING" id="526218.Sterm_0386"/>
<evidence type="ECO:0000256" key="3">
    <source>
        <dbReference type="ARBA" id="ARBA00022898"/>
    </source>
</evidence>
<dbReference type="InterPro" id="IPR015421">
    <property type="entry name" value="PyrdxlP-dep_Trfase_major"/>
</dbReference>
<dbReference type="PANTHER" id="PTHR21152">
    <property type="entry name" value="AMINOTRANSFERASE CLASS V"/>
    <property type="match status" value="1"/>
</dbReference>
<dbReference type="HOGENOM" id="CLU_027686_1_1_0"/>
<evidence type="ECO:0000256" key="2">
    <source>
        <dbReference type="ARBA" id="ARBA00009236"/>
    </source>
</evidence>
<protein>
    <submittedName>
        <fullName evidence="9">Aminotransferase class V</fullName>
    </submittedName>
</protein>
<evidence type="ECO:0000256" key="6">
    <source>
        <dbReference type="RuleBase" id="RU004075"/>
    </source>
</evidence>
<keyword evidence="3 5" id="KW-0663">Pyridoxal phosphate</keyword>
<evidence type="ECO:0000256" key="1">
    <source>
        <dbReference type="ARBA" id="ARBA00001933"/>
    </source>
</evidence>
<dbReference type="AlphaFoldDB" id="D1AM02"/>
<reference evidence="9 10" key="2">
    <citation type="journal article" date="2010" name="Stand. Genomic Sci.">
        <title>Complete genome sequence of Sebaldella termitidis type strain (NCTC 11300).</title>
        <authorList>
            <person name="Harmon-Smith M."/>
            <person name="Celia L."/>
            <person name="Chertkov O."/>
            <person name="Lapidus A."/>
            <person name="Copeland A."/>
            <person name="Glavina Del Rio T."/>
            <person name="Nolan M."/>
            <person name="Lucas S."/>
            <person name="Tice H."/>
            <person name="Cheng J.F."/>
            <person name="Han C."/>
            <person name="Detter J.C."/>
            <person name="Bruce D."/>
            <person name="Goodwin L."/>
            <person name="Pitluck S."/>
            <person name="Pati A."/>
            <person name="Liolios K."/>
            <person name="Ivanova N."/>
            <person name="Mavromatis K."/>
            <person name="Mikhailova N."/>
            <person name="Chen A."/>
            <person name="Palaniappan K."/>
            <person name="Land M."/>
            <person name="Hauser L."/>
            <person name="Chang Y.J."/>
            <person name="Jeffries C.D."/>
            <person name="Brettin T."/>
            <person name="Goker M."/>
            <person name="Beck B."/>
            <person name="Bristow J."/>
            <person name="Eisen J.A."/>
            <person name="Markowitz V."/>
            <person name="Hugenholtz P."/>
            <person name="Kyrpides N.C."/>
            <person name="Klenk H.P."/>
            <person name="Chen F."/>
        </authorList>
    </citation>
    <scope>NUCLEOTIDE SEQUENCE [LARGE SCALE GENOMIC DNA]</scope>
    <source>
        <strain evidence="10">ATCC 33386 / NCTC 11300</strain>
    </source>
</reference>
<dbReference type="SUPFAM" id="SSF53383">
    <property type="entry name" value="PLP-dependent transferases"/>
    <property type="match status" value="1"/>
</dbReference>
<reference evidence="10" key="1">
    <citation type="submission" date="2009-09" db="EMBL/GenBank/DDBJ databases">
        <title>The complete chromosome of Sebaldella termitidis ATCC 33386.</title>
        <authorList>
            <consortium name="US DOE Joint Genome Institute (JGI-PGF)"/>
            <person name="Lucas S."/>
            <person name="Copeland A."/>
            <person name="Lapidus A."/>
            <person name="Glavina del Rio T."/>
            <person name="Dalin E."/>
            <person name="Tice H."/>
            <person name="Bruce D."/>
            <person name="Goodwin L."/>
            <person name="Pitluck S."/>
            <person name="Kyrpides N."/>
            <person name="Mavromatis K."/>
            <person name="Ivanova N."/>
            <person name="Mikhailova N."/>
            <person name="Sims D."/>
            <person name="Meincke L."/>
            <person name="Brettin T."/>
            <person name="Detter J.C."/>
            <person name="Han C."/>
            <person name="Larimer F."/>
            <person name="Land M."/>
            <person name="Hauser L."/>
            <person name="Markowitz V."/>
            <person name="Cheng J.F."/>
            <person name="Hugenholtz P."/>
            <person name="Woyke T."/>
            <person name="Wu D."/>
            <person name="Eisen J.A."/>
        </authorList>
    </citation>
    <scope>NUCLEOTIDE SEQUENCE [LARGE SCALE GENOMIC DNA]</scope>
    <source>
        <strain evidence="10">ATCC 33386 / NCTC 11300</strain>
    </source>
</reference>
<proteinExistence type="inferred from homology"/>
<keyword evidence="9" id="KW-0808">Transferase</keyword>
<feature type="domain" description="Aminotransferase class V" evidence="8">
    <location>
        <begin position="27"/>
        <end position="347"/>
    </location>
</feature>
<organism evidence="9 10">
    <name type="scientific">Sebaldella termitidis (strain ATCC 33386 / NCTC 11300)</name>
    <dbReference type="NCBI Taxonomy" id="526218"/>
    <lineage>
        <taxon>Bacteria</taxon>
        <taxon>Fusobacteriati</taxon>
        <taxon>Fusobacteriota</taxon>
        <taxon>Fusobacteriia</taxon>
        <taxon>Fusobacteriales</taxon>
        <taxon>Leptotrichiaceae</taxon>
        <taxon>Sebaldella</taxon>
    </lineage>
</organism>
<dbReference type="EMBL" id="CP001739">
    <property type="protein sequence ID" value="ACZ07270.1"/>
    <property type="molecule type" value="Genomic_DNA"/>
</dbReference>
<dbReference type="InterPro" id="IPR015424">
    <property type="entry name" value="PyrdxlP-dep_Trfase"/>
</dbReference>
<comment type="similarity">
    <text evidence="2 6">Belongs to the class-V pyridoxal-phosphate-dependent aminotransferase family.</text>
</comment>
<dbReference type="Proteomes" id="UP000000845">
    <property type="component" value="Chromosome"/>
</dbReference>
<dbReference type="GO" id="GO:0019265">
    <property type="term" value="P:glycine biosynthetic process, by transamination of glyoxylate"/>
    <property type="evidence" value="ECO:0007669"/>
    <property type="project" value="TreeGrafter"/>
</dbReference>
<dbReference type="KEGG" id="str:Sterm_0386"/>
<keyword evidence="10" id="KW-1185">Reference proteome</keyword>
<sequence length="360" mass="40130">MKKKVLLTPGPTNIPENLLGVLGTDIVHHRKVDFHNVMKELNENLKKIFKTRENVYVLTSSGTGAMEAAVVNYFSKGEKVLVINTGYFGDRFRKIAGIYGLEPINLEYEFGESYKLEDVKKALAENPDIKGIFMTHSETSTGVLNNVAAVGELTKDTDILLVVDTISGLVANEFDFDGWNIDVAVAGSQKAFLIPPGLAFLAMSKKAGRAAEKSDIPKYYFDIKQAEKAFESKSETPYTPAIGLIIAANVSCRIIVEKGVENIVREKYELRKYIEQKLSELDFKILVKDEENRSNTLISVVKDGIKIKNVIRSLEERGYTVTGGKGDFEDSLMRVGILGEFSREDIDEFLAVLIEELEKQ</sequence>
<dbReference type="Pfam" id="PF00266">
    <property type="entry name" value="Aminotran_5"/>
    <property type="match status" value="1"/>
</dbReference>
<dbReference type="eggNOG" id="COG0075">
    <property type="taxonomic scope" value="Bacteria"/>
</dbReference>
<comment type="cofactor">
    <cofactor evidence="1 5 7">
        <name>pyridoxal 5'-phosphate</name>
        <dbReference type="ChEBI" id="CHEBI:597326"/>
    </cofactor>
</comment>
<dbReference type="GO" id="GO:0004760">
    <property type="term" value="F:L-serine-pyruvate transaminase activity"/>
    <property type="evidence" value="ECO:0007669"/>
    <property type="project" value="TreeGrafter"/>
</dbReference>
<evidence type="ECO:0000256" key="4">
    <source>
        <dbReference type="PIRSR" id="PIRSR000524-1"/>
    </source>
</evidence>
<evidence type="ECO:0000313" key="9">
    <source>
        <dbReference type="EMBL" id="ACZ07270.1"/>
    </source>
</evidence>
<feature type="modified residue" description="N6-(pyridoxal phosphate)lysine" evidence="5">
    <location>
        <position position="190"/>
    </location>
</feature>
<name>D1AM02_SEBTE</name>
<dbReference type="InterPro" id="IPR015422">
    <property type="entry name" value="PyrdxlP-dep_Trfase_small"/>
</dbReference>
<dbReference type="PIRSF" id="PIRSF000524">
    <property type="entry name" value="SPT"/>
    <property type="match status" value="1"/>
</dbReference>
<gene>
    <name evidence="9" type="ordered locus">Sterm_0386</name>
</gene>
<dbReference type="Gene3D" id="3.40.640.10">
    <property type="entry name" value="Type I PLP-dependent aspartate aminotransferase-like (Major domain)"/>
    <property type="match status" value="1"/>
</dbReference>
<dbReference type="InterPro" id="IPR000192">
    <property type="entry name" value="Aminotrans_V_dom"/>
</dbReference>
<dbReference type="PANTHER" id="PTHR21152:SF40">
    <property type="entry name" value="ALANINE--GLYOXYLATE AMINOTRANSFERASE"/>
    <property type="match status" value="1"/>
</dbReference>
<evidence type="ECO:0000256" key="5">
    <source>
        <dbReference type="PIRSR" id="PIRSR000524-50"/>
    </source>
</evidence>
<dbReference type="Gene3D" id="3.90.1150.10">
    <property type="entry name" value="Aspartate Aminotransferase, domain 1"/>
    <property type="match status" value="1"/>
</dbReference>
<dbReference type="PROSITE" id="PS00595">
    <property type="entry name" value="AA_TRANSFER_CLASS_5"/>
    <property type="match status" value="1"/>
</dbReference>
<evidence type="ECO:0000256" key="7">
    <source>
        <dbReference type="RuleBase" id="RU004504"/>
    </source>
</evidence>